<feature type="region of interest" description="Disordered" evidence="1">
    <location>
        <begin position="106"/>
        <end position="149"/>
    </location>
</feature>
<dbReference type="EMBL" id="AAKOBS010000002">
    <property type="protein sequence ID" value="ECT8495239.1"/>
    <property type="molecule type" value="Genomic_DNA"/>
</dbReference>
<organism evidence="2">
    <name type="scientific">Salmonella enterica subsp. enterica serovar Pensacola</name>
    <dbReference type="NCBI Taxonomy" id="34042"/>
    <lineage>
        <taxon>Bacteria</taxon>
        <taxon>Pseudomonadati</taxon>
        <taxon>Pseudomonadota</taxon>
        <taxon>Gammaproteobacteria</taxon>
        <taxon>Enterobacterales</taxon>
        <taxon>Enterobacteriaceae</taxon>
        <taxon>Salmonella</taxon>
    </lineage>
</organism>
<reference evidence="2" key="1">
    <citation type="submission" date="2018-07" db="EMBL/GenBank/DDBJ databases">
        <authorList>
            <consortium name="PulseNet: The National Subtyping Network for Foodborne Disease Surveillance"/>
            <person name="Tarr C.L."/>
            <person name="Trees E."/>
            <person name="Katz L.S."/>
            <person name="Carleton-Romer H.A."/>
            <person name="Stroika S."/>
            <person name="Kucerova Z."/>
            <person name="Roache K.F."/>
            <person name="Sabol A.L."/>
            <person name="Besser J."/>
            <person name="Gerner-Smidt P."/>
        </authorList>
    </citation>
    <scope>NUCLEOTIDE SEQUENCE [LARGE SCALE GENOMIC DNA]</scope>
    <source>
        <strain evidence="2">PNUSAS006183</strain>
    </source>
</reference>
<evidence type="ECO:0000256" key="1">
    <source>
        <dbReference type="SAM" id="MobiDB-lite"/>
    </source>
</evidence>
<proteinExistence type="predicted"/>
<name>A0A602YWS9_SALET</name>
<comment type="caution">
    <text evidence="2">The sequence shown here is derived from an EMBL/GenBank/DDBJ whole genome shotgun (WGS) entry which is preliminary data.</text>
</comment>
<accession>A0A602YWS9</accession>
<protein>
    <submittedName>
        <fullName evidence="2">Uncharacterized protein</fullName>
    </submittedName>
</protein>
<feature type="compositionally biased region" description="Polar residues" evidence="1">
    <location>
        <begin position="106"/>
        <end position="117"/>
    </location>
</feature>
<sequence>MIFITSKREGFARCGVRFSETTTSYPDDRFTPEQLADLEAEPMLIVSREGAGMTAGQAAEQISRLKDALDTAEHEVAVVTAERDVLHQQLADMTTERDALREQLAAVTSTPAANAQDETAPGDTDENSADAGAKSDAEDATKTTRAKKK</sequence>
<dbReference type="SUPFAM" id="SSF160059">
    <property type="entry name" value="PriA/YqbF domain"/>
    <property type="match status" value="1"/>
</dbReference>
<dbReference type="AlphaFoldDB" id="A0A602YWS9"/>
<dbReference type="Gene3D" id="3.40.5.80">
    <property type="match status" value="1"/>
</dbReference>
<feature type="compositionally biased region" description="Basic and acidic residues" evidence="1">
    <location>
        <begin position="133"/>
        <end position="142"/>
    </location>
</feature>
<gene>
    <name evidence="2" type="ORF">BWQ27_03215</name>
</gene>
<dbReference type="Proteomes" id="UP000839894">
    <property type="component" value="Unassembled WGS sequence"/>
</dbReference>
<evidence type="ECO:0000313" key="2">
    <source>
        <dbReference type="EMBL" id="ECT8495239.1"/>
    </source>
</evidence>